<keyword evidence="2" id="KW-1185">Reference proteome</keyword>
<protein>
    <submittedName>
        <fullName evidence="1">Uncharacterized protein</fullName>
    </submittedName>
</protein>
<dbReference type="AlphaFoldDB" id="A0A8J8NR35"/>
<accession>A0A8J8NR35</accession>
<proteinExistence type="predicted"/>
<comment type="caution">
    <text evidence="1">The sequence shown here is derived from an EMBL/GenBank/DDBJ whole genome shotgun (WGS) entry which is preliminary data.</text>
</comment>
<sequence>MKDILKDRQQLRKLRDIEANPLNPMEYAQSCLQQLFSRQWFVLNVSSLEYKFEVDQDLKGLLLLSLQLPEATYIQHSMK</sequence>
<gene>
    <name evidence="1" type="ORF">FGO68_gene15961</name>
</gene>
<evidence type="ECO:0000313" key="2">
    <source>
        <dbReference type="Proteomes" id="UP000785679"/>
    </source>
</evidence>
<name>A0A8J8NR35_HALGN</name>
<dbReference type="EMBL" id="RRYP01010002">
    <property type="protein sequence ID" value="TNV78685.1"/>
    <property type="molecule type" value="Genomic_DNA"/>
</dbReference>
<evidence type="ECO:0000313" key="1">
    <source>
        <dbReference type="EMBL" id="TNV78685.1"/>
    </source>
</evidence>
<dbReference type="Proteomes" id="UP000785679">
    <property type="component" value="Unassembled WGS sequence"/>
</dbReference>
<reference evidence="1" key="1">
    <citation type="submission" date="2019-06" db="EMBL/GenBank/DDBJ databases">
        <authorList>
            <person name="Zheng W."/>
        </authorList>
    </citation>
    <scope>NUCLEOTIDE SEQUENCE</scope>
    <source>
        <strain evidence="1">QDHG01</strain>
    </source>
</reference>
<organism evidence="1 2">
    <name type="scientific">Halteria grandinella</name>
    <dbReference type="NCBI Taxonomy" id="5974"/>
    <lineage>
        <taxon>Eukaryota</taxon>
        <taxon>Sar</taxon>
        <taxon>Alveolata</taxon>
        <taxon>Ciliophora</taxon>
        <taxon>Intramacronucleata</taxon>
        <taxon>Spirotrichea</taxon>
        <taxon>Stichotrichia</taxon>
        <taxon>Sporadotrichida</taxon>
        <taxon>Halteriidae</taxon>
        <taxon>Halteria</taxon>
    </lineage>
</organism>